<name>A0A1R4JUC6_9MICO</name>
<dbReference type="Proteomes" id="UP000196778">
    <property type="component" value="Unassembled WGS sequence"/>
</dbReference>
<evidence type="ECO:0000313" key="2">
    <source>
        <dbReference type="EMBL" id="SJN35579.1"/>
    </source>
</evidence>
<dbReference type="AlphaFoldDB" id="A0A1R4JUC6"/>
<keyword evidence="1" id="KW-0472">Membrane</keyword>
<evidence type="ECO:0000256" key="1">
    <source>
        <dbReference type="SAM" id="Phobius"/>
    </source>
</evidence>
<evidence type="ECO:0000313" key="3">
    <source>
        <dbReference type="Proteomes" id="UP000196778"/>
    </source>
</evidence>
<keyword evidence="3" id="KW-1185">Reference proteome</keyword>
<dbReference type="RefSeq" id="WP_087137521.1">
    <property type="nucleotide sequence ID" value="NZ_FUKR01000053.1"/>
</dbReference>
<keyword evidence="1" id="KW-1133">Transmembrane helix</keyword>
<feature type="transmembrane region" description="Helical" evidence="1">
    <location>
        <begin position="39"/>
        <end position="57"/>
    </location>
</feature>
<gene>
    <name evidence="2" type="ORF">FM119_09540</name>
</gene>
<organism evidence="2 3">
    <name type="scientific">Mycetocola reblochoni REB411</name>
    <dbReference type="NCBI Taxonomy" id="1255698"/>
    <lineage>
        <taxon>Bacteria</taxon>
        <taxon>Bacillati</taxon>
        <taxon>Actinomycetota</taxon>
        <taxon>Actinomycetes</taxon>
        <taxon>Micrococcales</taxon>
        <taxon>Microbacteriaceae</taxon>
        <taxon>Mycetocola</taxon>
    </lineage>
</organism>
<sequence length="125" mass="13203">MIEWLTWVQIVVASVAAVLCLVLGAAGRPPSDLTMGATALVEVLLIAQIVVAVAAPATGNTPTGDPLEFWIYLVSAALLPVAAGFWGLLDRSRWSTVVLGVAAVAVAIMLYRMQQIWSVQVYVPA</sequence>
<protein>
    <recommendedName>
        <fullName evidence="4">Integral membrane protein</fullName>
    </recommendedName>
</protein>
<feature type="transmembrane region" description="Helical" evidence="1">
    <location>
        <begin position="6"/>
        <end position="27"/>
    </location>
</feature>
<proteinExistence type="predicted"/>
<accession>A0A1R4JUC6</accession>
<reference evidence="3" key="1">
    <citation type="submission" date="2017-02" db="EMBL/GenBank/DDBJ databases">
        <authorList>
            <person name="Dridi B."/>
        </authorList>
    </citation>
    <scope>NUCLEOTIDE SEQUENCE [LARGE SCALE GENOMIC DNA]</scope>
    <source>
        <strain evidence="3">EB411</strain>
    </source>
</reference>
<feature type="transmembrane region" description="Helical" evidence="1">
    <location>
        <begin position="96"/>
        <end position="113"/>
    </location>
</feature>
<feature type="transmembrane region" description="Helical" evidence="1">
    <location>
        <begin position="69"/>
        <end position="89"/>
    </location>
</feature>
<keyword evidence="1" id="KW-0812">Transmembrane</keyword>
<dbReference type="OrthoDB" id="5197832at2"/>
<evidence type="ECO:0008006" key="4">
    <source>
        <dbReference type="Google" id="ProtNLM"/>
    </source>
</evidence>
<dbReference type="EMBL" id="FUKR01000053">
    <property type="protein sequence ID" value="SJN35579.1"/>
    <property type="molecule type" value="Genomic_DNA"/>
</dbReference>